<dbReference type="Proteomes" id="UP000789860">
    <property type="component" value="Unassembled WGS sequence"/>
</dbReference>
<reference evidence="1" key="1">
    <citation type="submission" date="2021-06" db="EMBL/GenBank/DDBJ databases">
        <authorList>
            <person name="Kallberg Y."/>
            <person name="Tangrot J."/>
            <person name="Rosling A."/>
        </authorList>
    </citation>
    <scope>NUCLEOTIDE SEQUENCE</scope>
    <source>
        <strain evidence="1">AU212A</strain>
    </source>
</reference>
<evidence type="ECO:0000313" key="1">
    <source>
        <dbReference type="EMBL" id="CAG8486528.1"/>
    </source>
</evidence>
<dbReference type="EMBL" id="CAJVPM010002448">
    <property type="protein sequence ID" value="CAG8486528.1"/>
    <property type="molecule type" value="Genomic_DNA"/>
</dbReference>
<evidence type="ECO:0000313" key="2">
    <source>
        <dbReference type="Proteomes" id="UP000789860"/>
    </source>
</evidence>
<organism evidence="1 2">
    <name type="scientific">Scutellospora calospora</name>
    <dbReference type="NCBI Taxonomy" id="85575"/>
    <lineage>
        <taxon>Eukaryota</taxon>
        <taxon>Fungi</taxon>
        <taxon>Fungi incertae sedis</taxon>
        <taxon>Mucoromycota</taxon>
        <taxon>Glomeromycotina</taxon>
        <taxon>Glomeromycetes</taxon>
        <taxon>Diversisporales</taxon>
        <taxon>Gigasporaceae</taxon>
        <taxon>Scutellospora</taxon>
    </lineage>
</organism>
<gene>
    <name evidence="1" type="ORF">SCALOS_LOCUS2655</name>
</gene>
<protein>
    <submittedName>
        <fullName evidence="1">5148_t:CDS:1</fullName>
    </submittedName>
</protein>
<name>A0ACA9KPX3_9GLOM</name>
<accession>A0ACA9KPX3</accession>
<comment type="caution">
    <text evidence="1">The sequence shown here is derived from an EMBL/GenBank/DDBJ whole genome shotgun (WGS) entry which is preliminary data.</text>
</comment>
<keyword evidence="2" id="KW-1185">Reference proteome</keyword>
<proteinExistence type="predicted"/>
<sequence length="88" mass="10130">MTKFQNTSESDIKPASVKSSEHFLINSEQNIKSENSFDKPLTNQIVEQELQQQTSMPIRDNSSGILNEDAMRDIDIFTNDLSQFQHRL</sequence>
<feature type="non-terminal residue" evidence="1">
    <location>
        <position position="88"/>
    </location>
</feature>